<organism evidence="1 2">
    <name type="scientific">Sporanaerobium hydrogeniformans</name>
    <dbReference type="NCBI Taxonomy" id="3072179"/>
    <lineage>
        <taxon>Bacteria</taxon>
        <taxon>Bacillati</taxon>
        <taxon>Bacillota</taxon>
        <taxon>Clostridia</taxon>
        <taxon>Lachnospirales</taxon>
        <taxon>Lachnospiraceae</taxon>
        <taxon>Sporanaerobium</taxon>
    </lineage>
</organism>
<reference evidence="1" key="1">
    <citation type="submission" date="2017-10" db="EMBL/GenBank/DDBJ databases">
        <title>Genome sequence of cellulolytic Lachnospiraceae bacterium XHS1971 isolated from hotspring sediment.</title>
        <authorList>
            <person name="Vasudevan G."/>
            <person name="Joshi A.J."/>
            <person name="Hivarkar S."/>
            <person name="Lanjekar V.B."/>
            <person name="Dhakephalkar P.K."/>
            <person name="Dagar S."/>
        </authorList>
    </citation>
    <scope>NUCLEOTIDE SEQUENCE</scope>
    <source>
        <strain evidence="1">XHS1971</strain>
    </source>
</reference>
<name>A0AC61DH55_9FIRM</name>
<accession>A0AC61DH55</accession>
<gene>
    <name evidence="1" type="ORF">CS063_01490</name>
</gene>
<proteinExistence type="predicted"/>
<dbReference type="Proteomes" id="UP000224460">
    <property type="component" value="Unassembled WGS sequence"/>
</dbReference>
<comment type="caution">
    <text evidence="1">The sequence shown here is derived from an EMBL/GenBank/DDBJ whole genome shotgun (WGS) entry which is preliminary data.</text>
</comment>
<protein>
    <submittedName>
        <fullName evidence="1">Uncharacterized protein</fullName>
    </submittedName>
</protein>
<evidence type="ECO:0000313" key="1">
    <source>
        <dbReference type="EMBL" id="PHV72175.1"/>
    </source>
</evidence>
<dbReference type="EMBL" id="PEDL01000001">
    <property type="protein sequence ID" value="PHV72175.1"/>
    <property type="molecule type" value="Genomic_DNA"/>
</dbReference>
<sequence>MEDFYFAYGYSKGKVDRLYRRIDGSFERYDFDTKTWVDAPEQSCIYIGEDLMYDEISEDDANKVINTK</sequence>
<evidence type="ECO:0000313" key="2">
    <source>
        <dbReference type="Proteomes" id="UP000224460"/>
    </source>
</evidence>
<keyword evidence="2" id="KW-1185">Reference proteome</keyword>